<comment type="caution">
    <text evidence="1">The sequence shown here is derived from an EMBL/GenBank/DDBJ whole genome shotgun (WGS) entry which is preliminary data.</text>
</comment>
<gene>
    <name evidence="1" type="ORF">TrRE_jg5793</name>
</gene>
<dbReference type="AlphaFoldDB" id="A0A9W7E1D1"/>
<name>A0A9W7E1D1_9STRA</name>
<accession>A0A9W7E1D1</accession>
<feature type="non-terminal residue" evidence="1">
    <location>
        <position position="1"/>
    </location>
</feature>
<proteinExistence type="predicted"/>
<keyword evidence="2" id="KW-1185">Reference proteome</keyword>
<protein>
    <submittedName>
        <fullName evidence="1">Uncharacterized protein</fullName>
    </submittedName>
</protein>
<evidence type="ECO:0000313" key="1">
    <source>
        <dbReference type="EMBL" id="GMH61715.1"/>
    </source>
</evidence>
<dbReference type="Proteomes" id="UP001165082">
    <property type="component" value="Unassembled WGS sequence"/>
</dbReference>
<sequence>NTLDGSSANFGYVVKNEGALTQIKKGDAIAKAEVVSGGDRLQKP</sequence>
<organism evidence="1 2">
    <name type="scientific">Triparma retinervis</name>
    <dbReference type="NCBI Taxonomy" id="2557542"/>
    <lineage>
        <taxon>Eukaryota</taxon>
        <taxon>Sar</taxon>
        <taxon>Stramenopiles</taxon>
        <taxon>Ochrophyta</taxon>
        <taxon>Bolidophyceae</taxon>
        <taxon>Parmales</taxon>
        <taxon>Triparmaceae</taxon>
        <taxon>Triparma</taxon>
    </lineage>
</organism>
<reference evidence="1" key="1">
    <citation type="submission" date="2022-07" db="EMBL/GenBank/DDBJ databases">
        <title>Genome analysis of Parmales, a sister group of diatoms, reveals the evolutionary specialization of diatoms from phago-mixotrophs to photoautotrophs.</title>
        <authorList>
            <person name="Ban H."/>
            <person name="Sato S."/>
            <person name="Yoshikawa S."/>
            <person name="Kazumasa Y."/>
            <person name="Nakamura Y."/>
            <person name="Ichinomiya M."/>
            <person name="Saitoh K."/>
            <person name="Sato N."/>
            <person name="Blanc-Mathieu R."/>
            <person name="Endo H."/>
            <person name="Kuwata A."/>
            <person name="Ogata H."/>
        </authorList>
    </citation>
    <scope>NUCLEOTIDE SEQUENCE</scope>
</reference>
<evidence type="ECO:0000313" key="2">
    <source>
        <dbReference type="Proteomes" id="UP001165082"/>
    </source>
</evidence>
<dbReference type="EMBL" id="BRXZ01003778">
    <property type="protein sequence ID" value="GMH61715.1"/>
    <property type="molecule type" value="Genomic_DNA"/>
</dbReference>